<dbReference type="Pfam" id="PF07811">
    <property type="entry name" value="TadE"/>
    <property type="match status" value="1"/>
</dbReference>
<reference evidence="3" key="1">
    <citation type="submission" date="2023-01" db="EMBL/GenBank/DDBJ databases">
        <title>Xenophilus mangrovi sp. nov., isolated from soil of Mangrove nature reserve.</title>
        <authorList>
            <person name="Xu S."/>
            <person name="Liu Z."/>
            <person name="Xu Y."/>
        </authorList>
    </citation>
    <scope>NUCLEOTIDE SEQUENCE</scope>
    <source>
        <strain evidence="3">YW8</strain>
    </source>
</reference>
<keyword evidence="1" id="KW-0812">Transmembrane</keyword>
<dbReference type="EMBL" id="JAQIPB010000008">
    <property type="protein sequence ID" value="MDA7418167.1"/>
    <property type="molecule type" value="Genomic_DNA"/>
</dbReference>
<protein>
    <submittedName>
        <fullName evidence="3">TadE/TadG family type IV pilus assembly protein</fullName>
    </submittedName>
</protein>
<evidence type="ECO:0000259" key="2">
    <source>
        <dbReference type="Pfam" id="PF07811"/>
    </source>
</evidence>
<name>A0AAE3NDC0_9BURK</name>
<dbReference type="AlphaFoldDB" id="A0AAE3NDC0"/>
<sequence length="157" mass="16748">MTAVIATGSRGHGSSGRGVQRQRGIAAIELALTLLVLIPLLYGLVTFGFALYAQQALSRAVEDGVRALSLGASNAEAKLVVRESLARSMIAPAAYNANAQSRRSWVDSSFTFEPSAPDALDVTYRFRSDYMQLFPAVLPYSWIPNTLSSQAAVGLAP</sequence>
<evidence type="ECO:0000313" key="3">
    <source>
        <dbReference type="EMBL" id="MDA7418167.1"/>
    </source>
</evidence>
<accession>A0AAE3NDC0</accession>
<proteinExistence type="predicted"/>
<dbReference type="Proteomes" id="UP001212602">
    <property type="component" value="Unassembled WGS sequence"/>
</dbReference>
<feature type="domain" description="TadE-like" evidence="2">
    <location>
        <begin position="24"/>
        <end position="66"/>
    </location>
</feature>
<comment type="caution">
    <text evidence="3">The sequence shown here is derived from an EMBL/GenBank/DDBJ whole genome shotgun (WGS) entry which is preliminary data.</text>
</comment>
<gene>
    <name evidence="3" type="ORF">PGB34_17515</name>
</gene>
<keyword evidence="1" id="KW-1133">Transmembrane helix</keyword>
<dbReference type="RefSeq" id="WP_271429377.1">
    <property type="nucleotide sequence ID" value="NZ_JAQIPB010000008.1"/>
</dbReference>
<keyword evidence="1" id="KW-0472">Membrane</keyword>
<keyword evidence="4" id="KW-1185">Reference proteome</keyword>
<feature type="transmembrane region" description="Helical" evidence="1">
    <location>
        <begin position="30"/>
        <end position="52"/>
    </location>
</feature>
<dbReference type="InterPro" id="IPR012495">
    <property type="entry name" value="TadE-like_dom"/>
</dbReference>
<evidence type="ECO:0000313" key="4">
    <source>
        <dbReference type="Proteomes" id="UP001212602"/>
    </source>
</evidence>
<organism evidence="3 4">
    <name type="scientific">Xenophilus arseniciresistens</name>
    <dbReference type="NCBI Taxonomy" id="1283306"/>
    <lineage>
        <taxon>Bacteria</taxon>
        <taxon>Pseudomonadati</taxon>
        <taxon>Pseudomonadota</taxon>
        <taxon>Betaproteobacteria</taxon>
        <taxon>Burkholderiales</taxon>
        <taxon>Comamonadaceae</taxon>
        <taxon>Xenophilus</taxon>
    </lineage>
</organism>
<evidence type="ECO:0000256" key="1">
    <source>
        <dbReference type="SAM" id="Phobius"/>
    </source>
</evidence>